<feature type="compositionally biased region" description="Basic residues" evidence="3">
    <location>
        <begin position="1"/>
        <end position="10"/>
    </location>
</feature>
<keyword evidence="5" id="KW-1185">Reference proteome</keyword>
<dbReference type="GO" id="GO:0032438">
    <property type="term" value="P:melanosome organization"/>
    <property type="evidence" value="ECO:0007669"/>
    <property type="project" value="Ensembl"/>
</dbReference>
<dbReference type="OMA" id="RDHPDMH"/>
<feature type="compositionally biased region" description="Acidic residues" evidence="3">
    <location>
        <begin position="57"/>
        <end position="66"/>
    </location>
</feature>
<dbReference type="GO" id="GO:0060155">
    <property type="term" value="P:platelet dense granule organization"/>
    <property type="evidence" value="ECO:0007669"/>
    <property type="project" value="Ensembl"/>
</dbReference>
<evidence type="ECO:0000313" key="4">
    <source>
        <dbReference type="Ensembl" id="ENSCABP00000010705.1"/>
    </source>
</evidence>
<dbReference type="Ensembl" id="ENSCABT00000011718.1">
    <property type="protein sequence ID" value="ENSCABP00000010705.1"/>
    <property type="gene ID" value="ENSCABG00000008011.1"/>
</dbReference>
<evidence type="ECO:0000256" key="2">
    <source>
        <dbReference type="ARBA" id="ARBA00019581"/>
    </source>
</evidence>
<dbReference type="GO" id="GO:0009410">
    <property type="term" value="P:response to xenobiotic stimulus"/>
    <property type="evidence" value="ECO:0007669"/>
    <property type="project" value="Ensembl"/>
</dbReference>
<dbReference type="GO" id="GO:0030168">
    <property type="term" value="P:platelet activation"/>
    <property type="evidence" value="ECO:0007669"/>
    <property type="project" value="Ensembl"/>
</dbReference>
<evidence type="ECO:0000313" key="5">
    <source>
        <dbReference type="Proteomes" id="UP000694404"/>
    </source>
</evidence>
<dbReference type="GO" id="GO:0033299">
    <property type="term" value="P:secretion of lysosomal enzymes"/>
    <property type="evidence" value="ECO:0007669"/>
    <property type="project" value="Ensembl"/>
</dbReference>
<dbReference type="AlphaFoldDB" id="A0A8C0GKT3"/>
<evidence type="ECO:0000256" key="3">
    <source>
        <dbReference type="SAM" id="MobiDB-lite"/>
    </source>
</evidence>
<dbReference type="GO" id="GO:0035646">
    <property type="term" value="P:endosome to melanosome transport"/>
    <property type="evidence" value="ECO:0007669"/>
    <property type="project" value="Ensembl"/>
</dbReference>
<organism evidence="4 5">
    <name type="scientific">Chelonoidis abingdonii</name>
    <name type="common">Abingdon island giant tortoise</name>
    <name type="synonym">Testudo abingdonii</name>
    <dbReference type="NCBI Taxonomy" id="106734"/>
    <lineage>
        <taxon>Eukaryota</taxon>
        <taxon>Metazoa</taxon>
        <taxon>Chordata</taxon>
        <taxon>Craniata</taxon>
        <taxon>Vertebrata</taxon>
        <taxon>Euteleostomi</taxon>
        <taxon>Archelosauria</taxon>
        <taxon>Testudinata</taxon>
        <taxon>Testudines</taxon>
        <taxon>Cryptodira</taxon>
        <taxon>Durocryptodira</taxon>
        <taxon>Testudinoidea</taxon>
        <taxon>Testudinidae</taxon>
        <taxon>Chelonoidis</taxon>
    </lineage>
</organism>
<dbReference type="GO" id="GO:0030133">
    <property type="term" value="C:transport vesicle"/>
    <property type="evidence" value="ECO:0007669"/>
    <property type="project" value="Ensembl"/>
</dbReference>
<gene>
    <name evidence="4" type="primary">BLOC1S3</name>
</gene>
<reference evidence="4" key="1">
    <citation type="submission" date="2025-08" db="UniProtKB">
        <authorList>
            <consortium name="Ensembl"/>
        </authorList>
    </citation>
    <scope>IDENTIFICATION</scope>
</reference>
<dbReference type="GO" id="GO:0008320">
    <property type="term" value="F:protein transmembrane transporter activity"/>
    <property type="evidence" value="ECO:0007669"/>
    <property type="project" value="Ensembl"/>
</dbReference>
<proteinExistence type="inferred from homology"/>
<comment type="similarity">
    <text evidence="1">Belongs to the BLOC1S3 family.</text>
</comment>
<protein>
    <recommendedName>
        <fullName evidence="2">Biogenesis of lysosome-related organelles complex 1 subunit 3</fullName>
    </recommendedName>
</protein>
<sequence length="214" mass="23427">MGGMGRRRSPRMAAPQYKAVVQGEASETDSDEEVYLSSVPQASFPSLSGVKVLGEASETDDEDEASPSEHKVKSQLVDLDLPPLIVIRKEEPRSPVGVEEKPALRIQHQGRYSTLLQQKLIESNARLCYDVNSTIKQVYQIATKELSTITAQLSNSQSGIINASHNIRLVLDDLQAVADKMDIVTSCNLLPDIQMDVGREPCSLEIAKSGGREH</sequence>
<dbReference type="GO" id="GO:0005829">
    <property type="term" value="C:cytosol"/>
    <property type="evidence" value="ECO:0007669"/>
    <property type="project" value="Ensembl"/>
</dbReference>
<dbReference type="InterPro" id="IPR017245">
    <property type="entry name" value="BLOC-1_complex_su-3"/>
</dbReference>
<dbReference type="PANTHER" id="PTHR31974:SF2">
    <property type="entry name" value="BIOGENESIS OF LYSOSOME-RELATED ORGANELLES COMPLEX 1 SUBUNIT 3"/>
    <property type="match status" value="1"/>
</dbReference>
<dbReference type="GO" id="GO:1904115">
    <property type="term" value="C:axon cytoplasm"/>
    <property type="evidence" value="ECO:0007669"/>
    <property type="project" value="GOC"/>
</dbReference>
<dbReference type="GO" id="GO:0001654">
    <property type="term" value="P:eye development"/>
    <property type="evidence" value="ECO:0007669"/>
    <property type="project" value="Ensembl"/>
</dbReference>
<feature type="region of interest" description="Disordered" evidence="3">
    <location>
        <begin position="1"/>
        <end position="73"/>
    </location>
</feature>
<dbReference type="Proteomes" id="UP000694404">
    <property type="component" value="Unplaced"/>
</dbReference>
<dbReference type="GO" id="GO:0032402">
    <property type="term" value="P:melanosome transport"/>
    <property type="evidence" value="ECO:0007669"/>
    <property type="project" value="Ensembl"/>
</dbReference>
<dbReference type="Pfam" id="PF15753">
    <property type="entry name" value="BLOC1S3"/>
    <property type="match status" value="1"/>
</dbReference>
<dbReference type="GO" id="GO:0031083">
    <property type="term" value="C:BLOC-1 complex"/>
    <property type="evidence" value="ECO:0007669"/>
    <property type="project" value="Ensembl"/>
</dbReference>
<dbReference type="PANTHER" id="PTHR31974">
    <property type="entry name" value="BIOGENESIS OF LYSOSOME-RELATED ORGANELLES COMPLEX 1 SUBUNIT 3"/>
    <property type="match status" value="1"/>
</dbReference>
<name>A0A8C0GKT3_CHEAB</name>
<evidence type="ECO:0000256" key="1">
    <source>
        <dbReference type="ARBA" id="ARBA00008942"/>
    </source>
</evidence>
<dbReference type="GO" id="GO:0048490">
    <property type="term" value="P:anterograde synaptic vesicle transport"/>
    <property type="evidence" value="ECO:0007669"/>
    <property type="project" value="Ensembl"/>
</dbReference>
<reference evidence="4" key="2">
    <citation type="submission" date="2025-09" db="UniProtKB">
        <authorList>
            <consortium name="Ensembl"/>
        </authorList>
    </citation>
    <scope>IDENTIFICATION</scope>
</reference>
<dbReference type="GeneTree" id="ENSGT00390000008756"/>
<dbReference type="GO" id="GO:0032816">
    <property type="term" value="P:positive regulation of natural killer cell activation"/>
    <property type="evidence" value="ECO:0007669"/>
    <property type="project" value="Ensembl"/>
</dbReference>
<accession>A0A8C0GKT3</accession>